<organism evidence="1 2">
    <name type="scientific">Gimesia aquarii</name>
    <dbReference type="NCBI Taxonomy" id="2527964"/>
    <lineage>
        <taxon>Bacteria</taxon>
        <taxon>Pseudomonadati</taxon>
        <taxon>Planctomycetota</taxon>
        <taxon>Planctomycetia</taxon>
        <taxon>Planctomycetales</taxon>
        <taxon>Planctomycetaceae</taxon>
        <taxon>Gimesia</taxon>
    </lineage>
</organism>
<dbReference type="Proteomes" id="UP000318384">
    <property type="component" value="Chromosome"/>
</dbReference>
<name>A0A517WV01_9PLAN</name>
<dbReference type="RefSeq" id="WP_145174703.1">
    <property type="nucleotide sequence ID" value="NZ_CP037422.1"/>
</dbReference>
<evidence type="ECO:0000313" key="2">
    <source>
        <dbReference type="Proteomes" id="UP000318384"/>
    </source>
</evidence>
<keyword evidence="2" id="KW-1185">Reference proteome</keyword>
<dbReference type="AlphaFoldDB" id="A0A517WV01"/>
<dbReference type="OrthoDB" id="9993060at2"/>
<sequence>MSKKFPLEEIDSLNGRILNSEIGRCYTLCEKCVKKLDKIYQPHQHDPRRLVLATELIKEANAEWLEPICFKGYTAFTALEAVHHITESLYSSDFQAIPCWAEEREDAAFELEESRKFLDDFPELNTDFFSMLQFKLEQQQIIAEKSFRPARTEDR</sequence>
<accession>A0A517WV01</accession>
<protein>
    <submittedName>
        <fullName evidence="1">Uncharacterized protein</fullName>
    </submittedName>
</protein>
<dbReference type="EMBL" id="CP037422">
    <property type="protein sequence ID" value="QDU09074.1"/>
    <property type="molecule type" value="Genomic_DNA"/>
</dbReference>
<proteinExistence type="predicted"/>
<gene>
    <name evidence="1" type="ORF">V202x_24450</name>
</gene>
<evidence type="ECO:0000313" key="1">
    <source>
        <dbReference type="EMBL" id="QDU09074.1"/>
    </source>
</evidence>
<reference evidence="1 2" key="1">
    <citation type="submission" date="2019-03" db="EMBL/GenBank/DDBJ databases">
        <title>Deep-cultivation of Planctomycetes and their phenomic and genomic characterization uncovers novel biology.</title>
        <authorList>
            <person name="Wiegand S."/>
            <person name="Jogler M."/>
            <person name="Boedeker C."/>
            <person name="Pinto D."/>
            <person name="Vollmers J."/>
            <person name="Rivas-Marin E."/>
            <person name="Kohn T."/>
            <person name="Peeters S.H."/>
            <person name="Heuer A."/>
            <person name="Rast P."/>
            <person name="Oberbeckmann S."/>
            <person name="Bunk B."/>
            <person name="Jeske O."/>
            <person name="Meyerdierks A."/>
            <person name="Storesund J.E."/>
            <person name="Kallscheuer N."/>
            <person name="Luecker S."/>
            <person name="Lage O.M."/>
            <person name="Pohl T."/>
            <person name="Merkel B.J."/>
            <person name="Hornburger P."/>
            <person name="Mueller R.-W."/>
            <person name="Bruemmer F."/>
            <person name="Labrenz M."/>
            <person name="Spormann A.M."/>
            <person name="Op den Camp H."/>
            <person name="Overmann J."/>
            <person name="Amann R."/>
            <person name="Jetten M.S.M."/>
            <person name="Mascher T."/>
            <person name="Medema M.H."/>
            <person name="Devos D.P."/>
            <person name="Kaster A.-K."/>
            <person name="Ovreas L."/>
            <person name="Rohde M."/>
            <person name="Galperin M.Y."/>
            <person name="Jogler C."/>
        </authorList>
    </citation>
    <scope>NUCLEOTIDE SEQUENCE [LARGE SCALE GENOMIC DNA]</scope>
    <source>
        <strain evidence="1 2">V202</strain>
    </source>
</reference>